<dbReference type="Gene3D" id="1.10.30.10">
    <property type="entry name" value="High mobility group box domain"/>
    <property type="match status" value="2"/>
</dbReference>
<accession>A0A8J8T5Y9</accession>
<feature type="DNA-binding region" description="HMG box" evidence="2">
    <location>
        <begin position="131"/>
        <end position="208"/>
    </location>
</feature>
<dbReference type="SUPFAM" id="SSF47095">
    <property type="entry name" value="HMG-box"/>
    <property type="match status" value="2"/>
</dbReference>
<dbReference type="InterPro" id="IPR050342">
    <property type="entry name" value="HMGB"/>
</dbReference>
<dbReference type="Pfam" id="PF00505">
    <property type="entry name" value="HMG_box"/>
    <property type="match status" value="1"/>
</dbReference>
<feature type="region of interest" description="Disordered" evidence="3">
    <location>
        <begin position="182"/>
        <end position="208"/>
    </location>
</feature>
<dbReference type="AlphaFoldDB" id="A0A8J8T5Y9"/>
<keyword evidence="1 2" id="KW-0238">DNA-binding</keyword>
<feature type="region of interest" description="Disordered" evidence="3">
    <location>
        <begin position="108"/>
        <end position="130"/>
    </location>
</feature>
<evidence type="ECO:0000256" key="2">
    <source>
        <dbReference type="PROSITE-ProRule" id="PRU00267"/>
    </source>
</evidence>
<dbReference type="PANTHER" id="PTHR48112">
    <property type="entry name" value="HIGH MOBILITY GROUP PROTEIN DSP1"/>
    <property type="match status" value="1"/>
</dbReference>
<dbReference type="InterPro" id="IPR009071">
    <property type="entry name" value="HMG_box_dom"/>
</dbReference>
<feature type="DNA-binding region" description="HMG box" evidence="2">
    <location>
        <begin position="215"/>
        <end position="270"/>
    </location>
</feature>
<evidence type="ECO:0000313" key="5">
    <source>
        <dbReference type="EMBL" id="TNV82761.1"/>
    </source>
</evidence>
<gene>
    <name evidence="5" type="ORF">FGO68_gene4241</name>
</gene>
<feature type="region of interest" description="Disordered" evidence="3">
    <location>
        <begin position="1"/>
        <end position="26"/>
    </location>
</feature>
<dbReference type="PROSITE" id="PS50118">
    <property type="entry name" value="HMG_BOX_2"/>
    <property type="match status" value="2"/>
</dbReference>
<dbReference type="CDD" id="cd00084">
    <property type="entry name" value="HMG-box_SF"/>
    <property type="match status" value="2"/>
</dbReference>
<dbReference type="GO" id="GO:0005634">
    <property type="term" value="C:nucleus"/>
    <property type="evidence" value="ECO:0007669"/>
    <property type="project" value="UniProtKB-UniRule"/>
</dbReference>
<feature type="domain" description="HMG box" evidence="4">
    <location>
        <begin position="131"/>
        <end position="208"/>
    </location>
</feature>
<sequence>MLQMQQFQQRQQQQANNVTPTQQAPPAQNNQLQTLQLLNLIQQHQVTQSQQQPQKPPQGDLNQQNALLLNQLLQIMLQQQQQQQMQTNQTQMLAPLFANMAAQFNTQSQNFQKKAVSPPPTPQSQQVPKKRKNIKSAFLFFMLEQQGDIRKAMTKTNEKGESVGPNQIEVTKIIQERWKAMSEEQKEPYRQKSSEDRAKRQEEDKKTPILKAERGKRGCSSFMMFVMVKRPEMIAQDPNLKQDQITSKCGQMWREMNDAQKQYFKELSEKHNLEKKGIVRRPSVKPAPPQPIVQMHQQQLPVQSHVKQAATHDMLQDRILGIGGCNIDDQLQSLNLNGSWEQSTASQN</sequence>
<organism evidence="5 6">
    <name type="scientific">Halteria grandinella</name>
    <dbReference type="NCBI Taxonomy" id="5974"/>
    <lineage>
        <taxon>Eukaryota</taxon>
        <taxon>Sar</taxon>
        <taxon>Alveolata</taxon>
        <taxon>Ciliophora</taxon>
        <taxon>Intramacronucleata</taxon>
        <taxon>Spirotrichea</taxon>
        <taxon>Stichotrichia</taxon>
        <taxon>Sporadotrichida</taxon>
        <taxon>Halteriidae</taxon>
        <taxon>Halteria</taxon>
    </lineage>
</organism>
<comment type="caution">
    <text evidence="5">The sequence shown here is derived from an EMBL/GenBank/DDBJ whole genome shotgun (WGS) entry which is preliminary data.</text>
</comment>
<dbReference type="Proteomes" id="UP000785679">
    <property type="component" value="Unassembled WGS sequence"/>
</dbReference>
<dbReference type="Pfam" id="PF09011">
    <property type="entry name" value="HMG_box_2"/>
    <property type="match status" value="1"/>
</dbReference>
<protein>
    <recommendedName>
        <fullName evidence="4">HMG box domain-containing protein</fullName>
    </recommendedName>
</protein>
<evidence type="ECO:0000256" key="1">
    <source>
        <dbReference type="ARBA" id="ARBA00023125"/>
    </source>
</evidence>
<name>A0A8J8T5Y9_HALGN</name>
<dbReference type="InterPro" id="IPR036910">
    <property type="entry name" value="HMG_box_dom_sf"/>
</dbReference>
<dbReference type="OrthoDB" id="1919336at2759"/>
<feature type="domain" description="HMG box" evidence="4">
    <location>
        <begin position="215"/>
        <end position="270"/>
    </location>
</feature>
<dbReference type="GO" id="GO:0003677">
    <property type="term" value="F:DNA binding"/>
    <property type="evidence" value="ECO:0007669"/>
    <property type="project" value="UniProtKB-UniRule"/>
</dbReference>
<dbReference type="EMBL" id="RRYP01004575">
    <property type="protein sequence ID" value="TNV82761.1"/>
    <property type="molecule type" value="Genomic_DNA"/>
</dbReference>
<keyword evidence="2" id="KW-0539">Nucleus</keyword>
<dbReference type="SMART" id="SM00398">
    <property type="entry name" value="HMG"/>
    <property type="match status" value="2"/>
</dbReference>
<keyword evidence="6" id="KW-1185">Reference proteome</keyword>
<evidence type="ECO:0000256" key="3">
    <source>
        <dbReference type="SAM" id="MobiDB-lite"/>
    </source>
</evidence>
<evidence type="ECO:0000259" key="4">
    <source>
        <dbReference type="PROSITE" id="PS50118"/>
    </source>
</evidence>
<proteinExistence type="predicted"/>
<evidence type="ECO:0000313" key="6">
    <source>
        <dbReference type="Proteomes" id="UP000785679"/>
    </source>
</evidence>
<reference evidence="5" key="1">
    <citation type="submission" date="2019-06" db="EMBL/GenBank/DDBJ databases">
        <authorList>
            <person name="Zheng W."/>
        </authorList>
    </citation>
    <scope>NUCLEOTIDE SEQUENCE</scope>
    <source>
        <strain evidence="5">QDHG01</strain>
    </source>
</reference>